<feature type="domain" description="Metallo-beta-lactamase" evidence="2">
    <location>
        <begin position="90"/>
        <end position="283"/>
    </location>
</feature>
<sequence length="369" mass="41020">MHLPIPILSRASRFAGPATARLIYLAGAVGAERRAGSFLKATRAQGPRPSLFHQQIQSSASRRMLSTASTASTPTVATQIKCFFDKNGTSTCQYVIWDQLSRKAAILDPVMDFNMVTGAISFDNANQLLAFVTDENLHVEYILETHVHADHLSSSQYLKKRLSSNPMVCIGAGITQVQKTFKTVYGLDDSFSTDGSQFDRLINDNESLPLGNLTISALHTPGHTPDHLAYYIGDAVFIGDSLFMPDIGSARCDFPGGSAKMLFKSVRDRYWTLPPATRMMMGHDYPNGREARWEITIEEQQRENKHVNLSVNEDQFIEMRTTRDAVLSPPKLIHFAIQVNMRAGKFEATSGDQQTLMVRYPLSVPKESL</sequence>
<dbReference type="SMART" id="SM00849">
    <property type="entry name" value="Lactamase_B"/>
    <property type="match status" value="1"/>
</dbReference>
<dbReference type="PANTHER" id="PTHR43084:SF1">
    <property type="entry name" value="PERSULFIDE DIOXYGENASE ETHE1, MITOCHONDRIAL"/>
    <property type="match status" value="1"/>
</dbReference>
<evidence type="ECO:0000259" key="2">
    <source>
        <dbReference type="SMART" id="SM00849"/>
    </source>
</evidence>
<dbReference type="InterPro" id="IPR044528">
    <property type="entry name" value="POD-like_MBL-fold"/>
</dbReference>
<name>A0ABQ8F119_9FUNG</name>
<keyword evidence="1" id="KW-0479">Metal-binding</keyword>
<dbReference type="InterPro" id="IPR001279">
    <property type="entry name" value="Metallo-B-lactamas"/>
</dbReference>
<dbReference type="EMBL" id="JAFCIX010000435">
    <property type="protein sequence ID" value="KAH6590204.1"/>
    <property type="molecule type" value="Genomic_DNA"/>
</dbReference>
<evidence type="ECO:0000313" key="3">
    <source>
        <dbReference type="EMBL" id="KAH6590204.1"/>
    </source>
</evidence>
<dbReference type="InterPro" id="IPR036866">
    <property type="entry name" value="RibonucZ/Hydroxyglut_hydro"/>
</dbReference>
<dbReference type="SUPFAM" id="SSF56281">
    <property type="entry name" value="Metallo-hydrolase/oxidoreductase"/>
    <property type="match status" value="1"/>
</dbReference>
<dbReference type="Gene3D" id="3.60.15.10">
    <property type="entry name" value="Ribonuclease Z/Hydroxyacylglutathione hydrolase-like"/>
    <property type="match status" value="1"/>
</dbReference>
<dbReference type="CDD" id="cd07724">
    <property type="entry name" value="POD-like_MBL-fold"/>
    <property type="match status" value="1"/>
</dbReference>
<dbReference type="Pfam" id="PF00753">
    <property type="entry name" value="Lactamase_B"/>
    <property type="match status" value="1"/>
</dbReference>
<organism evidence="3 4">
    <name type="scientific">Batrachochytrium salamandrivorans</name>
    <dbReference type="NCBI Taxonomy" id="1357716"/>
    <lineage>
        <taxon>Eukaryota</taxon>
        <taxon>Fungi</taxon>
        <taxon>Fungi incertae sedis</taxon>
        <taxon>Chytridiomycota</taxon>
        <taxon>Chytridiomycota incertae sedis</taxon>
        <taxon>Chytridiomycetes</taxon>
        <taxon>Rhizophydiales</taxon>
        <taxon>Rhizophydiales incertae sedis</taxon>
        <taxon>Batrachochytrium</taxon>
    </lineage>
</organism>
<reference evidence="3 4" key="1">
    <citation type="submission" date="2021-02" db="EMBL/GenBank/DDBJ databases">
        <title>Variation within the Batrachochytrium salamandrivorans European outbreak.</title>
        <authorList>
            <person name="Kelly M."/>
            <person name="Pasmans F."/>
            <person name="Shea T.P."/>
            <person name="Munoz J.F."/>
            <person name="Carranza S."/>
            <person name="Cuomo C.A."/>
            <person name="Martel A."/>
        </authorList>
    </citation>
    <scope>NUCLEOTIDE SEQUENCE [LARGE SCALE GENOMIC DNA]</scope>
    <source>
        <strain evidence="3 4">AMFP18/2</strain>
    </source>
</reference>
<dbReference type="InterPro" id="IPR051682">
    <property type="entry name" value="Mito_Persulfide_Diox"/>
</dbReference>
<accession>A0ABQ8F119</accession>
<comment type="caution">
    <text evidence="3">The sequence shown here is derived from an EMBL/GenBank/DDBJ whole genome shotgun (WGS) entry which is preliminary data.</text>
</comment>
<protein>
    <recommendedName>
        <fullName evidence="2">Metallo-beta-lactamase domain-containing protein</fullName>
    </recommendedName>
</protein>
<keyword evidence="4" id="KW-1185">Reference proteome</keyword>
<gene>
    <name evidence="3" type="ORF">BASA50_009466</name>
</gene>
<evidence type="ECO:0000256" key="1">
    <source>
        <dbReference type="ARBA" id="ARBA00022723"/>
    </source>
</evidence>
<proteinExistence type="predicted"/>
<dbReference type="Proteomes" id="UP001648503">
    <property type="component" value="Unassembled WGS sequence"/>
</dbReference>
<evidence type="ECO:0000313" key="4">
    <source>
        <dbReference type="Proteomes" id="UP001648503"/>
    </source>
</evidence>
<dbReference type="PANTHER" id="PTHR43084">
    <property type="entry name" value="PERSULFIDE DIOXYGENASE ETHE1"/>
    <property type="match status" value="1"/>
</dbReference>